<evidence type="ECO:0000313" key="2">
    <source>
        <dbReference type="EMBL" id="KAK4718837.1"/>
    </source>
</evidence>
<accession>A0AAV9KZG7</accession>
<dbReference type="AlphaFoldDB" id="A0AAV9KZG7"/>
<evidence type="ECO:0000256" key="1">
    <source>
        <dbReference type="SAM" id="MobiDB-lite"/>
    </source>
</evidence>
<comment type="caution">
    <text evidence="2">The sequence shown here is derived from an EMBL/GenBank/DDBJ whole genome shotgun (WGS) entry which is preliminary data.</text>
</comment>
<sequence length="71" mass="7772">MGRGRPRRANQRHRKEEIHHGIASSSAAGQLTRSETIEEVQMFTPDGPPLQLMNDASKGKGKAEMNNGQSS</sequence>
<protein>
    <submittedName>
        <fullName evidence="2">Uncharacterized protein</fullName>
    </submittedName>
</protein>
<name>A0AAV9KZG7_9SOLN</name>
<feature type="region of interest" description="Disordered" evidence="1">
    <location>
        <begin position="1"/>
        <end position="71"/>
    </location>
</feature>
<feature type="compositionally biased region" description="Polar residues" evidence="1">
    <location>
        <begin position="23"/>
        <end position="34"/>
    </location>
</feature>
<evidence type="ECO:0000313" key="3">
    <source>
        <dbReference type="Proteomes" id="UP001311915"/>
    </source>
</evidence>
<proteinExistence type="predicted"/>
<organism evidence="2 3">
    <name type="scientific">Solanum pinnatisectum</name>
    <name type="common">tansyleaf nightshade</name>
    <dbReference type="NCBI Taxonomy" id="50273"/>
    <lineage>
        <taxon>Eukaryota</taxon>
        <taxon>Viridiplantae</taxon>
        <taxon>Streptophyta</taxon>
        <taxon>Embryophyta</taxon>
        <taxon>Tracheophyta</taxon>
        <taxon>Spermatophyta</taxon>
        <taxon>Magnoliopsida</taxon>
        <taxon>eudicotyledons</taxon>
        <taxon>Gunneridae</taxon>
        <taxon>Pentapetalae</taxon>
        <taxon>asterids</taxon>
        <taxon>lamiids</taxon>
        <taxon>Solanales</taxon>
        <taxon>Solanaceae</taxon>
        <taxon>Solanoideae</taxon>
        <taxon>Solaneae</taxon>
        <taxon>Solanum</taxon>
    </lineage>
</organism>
<dbReference type="EMBL" id="JAWPEI010000008">
    <property type="protein sequence ID" value="KAK4718837.1"/>
    <property type="molecule type" value="Genomic_DNA"/>
</dbReference>
<gene>
    <name evidence="2" type="ORF">R3W88_017175</name>
</gene>
<feature type="compositionally biased region" description="Basic residues" evidence="1">
    <location>
        <begin position="1"/>
        <end position="13"/>
    </location>
</feature>
<keyword evidence="3" id="KW-1185">Reference proteome</keyword>
<dbReference type="Proteomes" id="UP001311915">
    <property type="component" value="Unassembled WGS sequence"/>
</dbReference>
<reference evidence="2 3" key="1">
    <citation type="submission" date="2023-10" db="EMBL/GenBank/DDBJ databases">
        <title>Genome-Wide Identification Analysis in wild type Solanum Pinnatisectum Reveals Some Genes Defensing Phytophthora Infestans.</title>
        <authorList>
            <person name="Sun C."/>
        </authorList>
    </citation>
    <scope>NUCLEOTIDE SEQUENCE [LARGE SCALE GENOMIC DNA]</scope>
    <source>
        <strain evidence="2">LQN</strain>
        <tissue evidence="2">Leaf</tissue>
    </source>
</reference>